<accession>X1EG77</accession>
<feature type="transmembrane region" description="Helical" evidence="1">
    <location>
        <begin position="52"/>
        <end position="71"/>
    </location>
</feature>
<name>X1EG77_9ZZZZ</name>
<keyword evidence="1" id="KW-0472">Membrane</keyword>
<evidence type="ECO:0000256" key="1">
    <source>
        <dbReference type="SAM" id="Phobius"/>
    </source>
</evidence>
<comment type="caution">
    <text evidence="2">The sequence shown here is derived from an EMBL/GenBank/DDBJ whole genome shotgun (WGS) entry which is preliminary data.</text>
</comment>
<dbReference type="EMBL" id="BARU01010353">
    <property type="protein sequence ID" value="GAH32311.1"/>
    <property type="molecule type" value="Genomic_DNA"/>
</dbReference>
<gene>
    <name evidence="2" type="ORF">S03H2_19765</name>
</gene>
<keyword evidence="1" id="KW-1133">Transmembrane helix</keyword>
<sequence length="72" mass="8600">MEEKNMDFIRKIINSDLLQNIFEIPISLKHKKVEILILPVEKFDQYTEKKHCFMLIYLLQLLGIAMLLQPII</sequence>
<protein>
    <submittedName>
        <fullName evidence="2">Uncharacterized protein</fullName>
    </submittedName>
</protein>
<dbReference type="AlphaFoldDB" id="X1EG77"/>
<proteinExistence type="predicted"/>
<organism evidence="2">
    <name type="scientific">marine sediment metagenome</name>
    <dbReference type="NCBI Taxonomy" id="412755"/>
    <lineage>
        <taxon>unclassified sequences</taxon>
        <taxon>metagenomes</taxon>
        <taxon>ecological metagenomes</taxon>
    </lineage>
</organism>
<keyword evidence="1" id="KW-0812">Transmembrane</keyword>
<evidence type="ECO:0000313" key="2">
    <source>
        <dbReference type="EMBL" id="GAH32311.1"/>
    </source>
</evidence>
<reference evidence="2" key="1">
    <citation type="journal article" date="2014" name="Front. Microbiol.">
        <title>High frequency of phylogenetically diverse reductive dehalogenase-homologous genes in deep subseafloor sedimentary metagenomes.</title>
        <authorList>
            <person name="Kawai M."/>
            <person name="Futagami T."/>
            <person name="Toyoda A."/>
            <person name="Takaki Y."/>
            <person name="Nishi S."/>
            <person name="Hori S."/>
            <person name="Arai W."/>
            <person name="Tsubouchi T."/>
            <person name="Morono Y."/>
            <person name="Uchiyama I."/>
            <person name="Ito T."/>
            <person name="Fujiyama A."/>
            <person name="Inagaki F."/>
            <person name="Takami H."/>
        </authorList>
    </citation>
    <scope>NUCLEOTIDE SEQUENCE</scope>
    <source>
        <strain evidence="2">Expedition CK06-06</strain>
    </source>
</reference>